<evidence type="ECO:0000256" key="1">
    <source>
        <dbReference type="ARBA" id="ARBA00010617"/>
    </source>
</evidence>
<dbReference type="Proteomes" id="UP000664169">
    <property type="component" value="Unassembled WGS sequence"/>
</dbReference>
<keyword evidence="3 6" id="KW-0560">Oxidoreductase</keyword>
<accession>A0A8H3IBM1</accession>
<evidence type="ECO:0000256" key="2">
    <source>
        <dbReference type="ARBA" id="ARBA00022723"/>
    </source>
</evidence>
<evidence type="ECO:0008006" key="9">
    <source>
        <dbReference type="Google" id="ProtNLM"/>
    </source>
</evidence>
<reference evidence="7" key="1">
    <citation type="submission" date="2021-03" db="EMBL/GenBank/DDBJ databases">
        <authorList>
            <person name="Tagirdzhanova G."/>
        </authorList>
    </citation>
    <scope>NUCLEOTIDE SEQUENCE</scope>
</reference>
<sequence>MATYITDILAGKLGSMLQYGEMTTLHLGSQTWILLNTKEVAEAIIHKNGRITNERPEMPIAGGLVSHDKRTVIRQTKHWTEGRRVMHHLLSGSVLKTYGSWQESASLQLLSSYLDDPERWFAHHFRYSLDVLYRVVMGDDLINKTQAELDDFQQAGMEFVRSLAQSMIDFFPILDKIPAFMQPWRLYWKDMGDRHRKVMVDWWQPVYAQVQAGMAGPSFVRDTLLNPDMKYKGNEEEAMYLAVSVMTAGGDNTRMSLNTFIMSMIDNPAHFAIARAQLDKVCGVSSQSMRLPGMQDFEQLPYISAIIKEVLRWRPTVPLVPPHQLTEDLQCKHYFFPAGVSFVINNVAIGQGVPEWDTYDPARWLDGTESNLIYNHWAFGGGRRICVGYRIAHQALWIAIARLIFCFDLIPAGEYNTRVLNHVSLEEPFPVKFSARSEVHKALIRVAANAEVEKEKANG</sequence>
<dbReference type="InterPro" id="IPR001128">
    <property type="entry name" value="Cyt_P450"/>
</dbReference>
<keyword evidence="8" id="KW-1185">Reference proteome</keyword>
<dbReference type="InterPro" id="IPR017972">
    <property type="entry name" value="Cyt_P450_CS"/>
</dbReference>
<feature type="binding site" description="axial binding residue" evidence="5">
    <location>
        <position position="386"/>
    </location>
    <ligand>
        <name>heme</name>
        <dbReference type="ChEBI" id="CHEBI:30413"/>
    </ligand>
    <ligandPart>
        <name>Fe</name>
        <dbReference type="ChEBI" id="CHEBI:18248"/>
    </ligandPart>
</feature>
<dbReference type="OrthoDB" id="1103324at2759"/>
<dbReference type="PRINTS" id="PR00463">
    <property type="entry name" value="EP450I"/>
</dbReference>
<dbReference type="InterPro" id="IPR050364">
    <property type="entry name" value="Cytochrome_P450_fung"/>
</dbReference>
<evidence type="ECO:0000256" key="5">
    <source>
        <dbReference type="PIRSR" id="PIRSR602401-1"/>
    </source>
</evidence>
<dbReference type="GO" id="GO:0016705">
    <property type="term" value="F:oxidoreductase activity, acting on paired donors, with incorporation or reduction of molecular oxygen"/>
    <property type="evidence" value="ECO:0007669"/>
    <property type="project" value="InterPro"/>
</dbReference>
<keyword evidence="6" id="KW-0503">Monooxygenase</keyword>
<dbReference type="Gene3D" id="1.10.630.10">
    <property type="entry name" value="Cytochrome P450"/>
    <property type="match status" value="1"/>
</dbReference>
<dbReference type="CDD" id="cd11065">
    <property type="entry name" value="CYP64-like"/>
    <property type="match status" value="1"/>
</dbReference>
<dbReference type="PANTHER" id="PTHR46300:SF6">
    <property type="entry name" value="CYTOCHROME P450 2C30"/>
    <property type="match status" value="1"/>
</dbReference>
<dbReference type="SUPFAM" id="SSF48264">
    <property type="entry name" value="Cytochrome P450"/>
    <property type="match status" value="1"/>
</dbReference>
<dbReference type="InterPro" id="IPR002401">
    <property type="entry name" value="Cyt_P450_E_grp-I"/>
</dbReference>
<evidence type="ECO:0000313" key="7">
    <source>
        <dbReference type="EMBL" id="CAF9922102.1"/>
    </source>
</evidence>
<keyword evidence="2 5" id="KW-0479">Metal-binding</keyword>
<proteinExistence type="inferred from homology"/>
<keyword evidence="5 6" id="KW-0349">Heme</keyword>
<dbReference type="PRINTS" id="PR00385">
    <property type="entry name" value="P450"/>
</dbReference>
<comment type="cofactor">
    <cofactor evidence="5">
        <name>heme</name>
        <dbReference type="ChEBI" id="CHEBI:30413"/>
    </cofactor>
</comment>
<keyword evidence="4 5" id="KW-0408">Iron</keyword>
<gene>
    <name evidence="7" type="ORF">GOMPHAMPRED_002493</name>
</gene>
<dbReference type="PANTHER" id="PTHR46300">
    <property type="entry name" value="P450, PUTATIVE (EUROFUNG)-RELATED-RELATED"/>
    <property type="match status" value="1"/>
</dbReference>
<evidence type="ECO:0000256" key="6">
    <source>
        <dbReference type="RuleBase" id="RU000461"/>
    </source>
</evidence>
<name>A0A8H3IBM1_9LECA</name>
<comment type="caution">
    <text evidence="7">The sequence shown here is derived from an EMBL/GenBank/DDBJ whole genome shotgun (WGS) entry which is preliminary data.</text>
</comment>
<dbReference type="PROSITE" id="PS00086">
    <property type="entry name" value="CYTOCHROME_P450"/>
    <property type="match status" value="1"/>
</dbReference>
<dbReference type="GO" id="GO:0005506">
    <property type="term" value="F:iron ion binding"/>
    <property type="evidence" value="ECO:0007669"/>
    <property type="project" value="InterPro"/>
</dbReference>
<dbReference type="Pfam" id="PF00067">
    <property type="entry name" value="p450"/>
    <property type="match status" value="1"/>
</dbReference>
<dbReference type="GO" id="GO:0004497">
    <property type="term" value="F:monooxygenase activity"/>
    <property type="evidence" value="ECO:0007669"/>
    <property type="project" value="UniProtKB-KW"/>
</dbReference>
<evidence type="ECO:0000313" key="8">
    <source>
        <dbReference type="Proteomes" id="UP000664169"/>
    </source>
</evidence>
<evidence type="ECO:0000256" key="4">
    <source>
        <dbReference type="ARBA" id="ARBA00023004"/>
    </source>
</evidence>
<evidence type="ECO:0000256" key="3">
    <source>
        <dbReference type="ARBA" id="ARBA00023002"/>
    </source>
</evidence>
<dbReference type="EMBL" id="CAJPDQ010000017">
    <property type="protein sequence ID" value="CAF9922102.1"/>
    <property type="molecule type" value="Genomic_DNA"/>
</dbReference>
<dbReference type="AlphaFoldDB" id="A0A8H3IBM1"/>
<dbReference type="InterPro" id="IPR036396">
    <property type="entry name" value="Cyt_P450_sf"/>
</dbReference>
<comment type="similarity">
    <text evidence="1 6">Belongs to the cytochrome P450 family.</text>
</comment>
<dbReference type="GO" id="GO:0020037">
    <property type="term" value="F:heme binding"/>
    <property type="evidence" value="ECO:0007669"/>
    <property type="project" value="InterPro"/>
</dbReference>
<organism evidence="7 8">
    <name type="scientific">Gomphillus americanus</name>
    <dbReference type="NCBI Taxonomy" id="1940652"/>
    <lineage>
        <taxon>Eukaryota</taxon>
        <taxon>Fungi</taxon>
        <taxon>Dikarya</taxon>
        <taxon>Ascomycota</taxon>
        <taxon>Pezizomycotina</taxon>
        <taxon>Lecanoromycetes</taxon>
        <taxon>OSLEUM clade</taxon>
        <taxon>Ostropomycetidae</taxon>
        <taxon>Ostropales</taxon>
        <taxon>Graphidaceae</taxon>
        <taxon>Gomphilloideae</taxon>
        <taxon>Gomphillus</taxon>
    </lineage>
</organism>
<protein>
    <recommendedName>
        <fullName evidence="9">Cytochrome P450</fullName>
    </recommendedName>
</protein>